<dbReference type="InterPro" id="IPR003615">
    <property type="entry name" value="HNH_nuc"/>
</dbReference>
<comment type="caution">
    <text evidence="3">The sequence shown here is derived from an EMBL/GenBank/DDBJ whole genome shotgun (WGS) entry which is preliminary data.</text>
</comment>
<evidence type="ECO:0000256" key="1">
    <source>
        <dbReference type="SAM" id="MobiDB-lite"/>
    </source>
</evidence>
<accession>A0ABU9V337</accession>
<evidence type="ECO:0000313" key="4">
    <source>
        <dbReference type="Proteomes" id="UP001411173"/>
    </source>
</evidence>
<dbReference type="InterPro" id="IPR044925">
    <property type="entry name" value="His-Me_finger_sf"/>
</dbReference>
<dbReference type="Gene3D" id="3.90.75.20">
    <property type="match status" value="1"/>
</dbReference>
<keyword evidence="3" id="KW-0255">Endonuclease</keyword>
<reference evidence="3 4" key="1">
    <citation type="submission" date="2024-02" db="EMBL/GenBank/DDBJ databases">
        <title>Whole genome of MDR Enterobacteriaceae from southern Thailand.</title>
        <authorList>
            <person name="Surachat K."/>
        </authorList>
    </citation>
    <scope>NUCLEOTIDE SEQUENCE [LARGE SCALE GENOMIC DNA]</scope>
    <source>
        <strain evidence="3 4">PSU_29</strain>
    </source>
</reference>
<evidence type="ECO:0000259" key="2">
    <source>
        <dbReference type="Pfam" id="PF13392"/>
    </source>
</evidence>
<feature type="compositionally biased region" description="Basic and acidic residues" evidence="1">
    <location>
        <begin position="267"/>
        <end position="285"/>
    </location>
</feature>
<dbReference type="GO" id="GO:0004519">
    <property type="term" value="F:endonuclease activity"/>
    <property type="evidence" value="ECO:0007669"/>
    <property type="project" value="UniProtKB-KW"/>
</dbReference>
<organism evidence="3 4">
    <name type="scientific">Phytobacter palmae</name>
    <dbReference type="NCBI Taxonomy" id="1855371"/>
    <lineage>
        <taxon>Bacteria</taxon>
        <taxon>Pseudomonadati</taxon>
        <taxon>Pseudomonadota</taxon>
        <taxon>Gammaproteobacteria</taxon>
        <taxon>Enterobacterales</taxon>
        <taxon>Enterobacteriaceae</taxon>
        <taxon>Phytobacter</taxon>
    </lineage>
</organism>
<evidence type="ECO:0000313" key="3">
    <source>
        <dbReference type="EMBL" id="MEN0579038.1"/>
    </source>
</evidence>
<feature type="region of interest" description="Disordered" evidence="1">
    <location>
        <begin position="267"/>
        <end position="302"/>
    </location>
</feature>
<keyword evidence="3" id="KW-0540">Nuclease</keyword>
<keyword evidence="3" id="KW-0378">Hydrolase</keyword>
<feature type="compositionally biased region" description="Acidic residues" evidence="1">
    <location>
        <begin position="129"/>
        <end position="142"/>
    </location>
</feature>
<gene>
    <name evidence="3" type="ORF">AAIG39_08455</name>
</gene>
<feature type="domain" description="HNH nuclease" evidence="2">
    <location>
        <begin position="63"/>
        <end position="103"/>
    </location>
</feature>
<dbReference type="GO" id="GO:0016787">
    <property type="term" value="F:hydrolase activity"/>
    <property type="evidence" value="ECO:0007669"/>
    <property type="project" value="UniProtKB-KW"/>
</dbReference>
<dbReference type="RefSeq" id="WP_343193616.1">
    <property type="nucleotide sequence ID" value="NZ_JBCIVJ010000005.1"/>
</dbReference>
<sequence length="302" mass="33208">MKPYENPSLLRELFTYDADTGRLTHAEGKRRDRAGELADTFIAPDGSRRVSVRVNGRRNAVSAHRAAWAIAHGEIPSGAQVLHINGDKADNRLVNLKLVTAEEREDAKVRKPSRKGKRRAAPAPVVEAPADESDSVEDDDPVPELPPPVKPLAEDDPRRQRYAELLAEASRVSLPRLRPGNGDELMSQIGTVLGVTVPEHPTAHAAVWHGILTEQGLGELLEGNSKQVLTIFFLLCWKAEHERCAEMRREENAAALMVQTLKRFREAHSREAHSTNNGDKNHDNDSPAMAVHRAAAEDGATA</sequence>
<name>A0ABU9V337_9ENTR</name>
<dbReference type="EC" id="3.1.-.-" evidence="3"/>
<protein>
    <submittedName>
        <fullName evidence="3">HNH endonuclease signature motif containing protein</fullName>
        <ecNumber evidence="3">3.1.-.-</ecNumber>
    </submittedName>
</protein>
<keyword evidence="4" id="KW-1185">Reference proteome</keyword>
<feature type="compositionally biased region" description="Basic residues" evidence="1">
    <location>
        <begin position="110"/>
        <end position="120"/>
    </location>
</feature>
<proteinExistence type="predicted"/>
<dbReference type="SUPFAM" id="SSF54060">
    <property type="entry name" value="His-Me finger endonucleases"/>
    <property type="match status" value="1"/>
</dbReference>
<feature type="region of interest" description="Disordered" evidence="1">
    <location>
        <begin position="104"/>
        <end position="157"/>
    </location>
</feature>
<dbReference type="Proteomes" id="UP001411173">
    <property type="component" value="Unassembled WGS sequence"/>
</dbReference>
<dbReference type="EMBL" id="JBCIVJ010000005">
    <property type="protein sequence ID" value="MEN0579038.1"/>
    <property type="molecule type" value="Genomic_DNA"/>
</dbReference>
<dbReference type="Pfam" id="PF13392">
    <property type="entry name" value="HNH_3"/>
    <property type="match status" value="1"/>
</dbReference>